<dbReference type="Proteomes" id="UP000188268">
    <property type="component" value="Unassembled WGS sequence"/>
</dbReference>
<evidence type="ECO:0000313" key="1">
    <source>
        <dbReference type="EMBL" id="OMO87058.1"/>
    </source>
</evidence>
<keyword evidence="2" id="KW-1185">Reference proteome</keyword>
<dbReference type="AlphaFoldDB" id="A0A1R3IWT8"/>
<gene>
    <name evidence="1" type="ORF">CCACVL1_09283</name>
</gene>
<proteinExistence type="predicted"/>
<evidence type="ECO:0000313" key="2">
    <source>
        <dbReference type="Proteomes" id="UP000188268"/>
    </source>
</evidence>
<dbReference type="Gramene" id="OMO87058">
    <property type="protein sequence ID" value="OMO87058"/>
    <property type="gene ID" value="CCACVL1_09283"/>
</dbReference>
<sequence>MGVEIDDGFLKERRREERRKKKKGKMKSGLAHVQICAPNHEHAVKLGRCVAAYLKQFDALNTDALDKFVQSHE</sequence>
<accession>A0A1R3IWT8</accession>
<reference evidence="1 2" key="1">
    <citation type="submission" date="2013-09" db="EMBL/GenBank/DDBJ databases">
        <title>Corchorus capsularis genome sequencing.</title>
        <authorList>
            <person name="Alam M."/>
            <person name="Haque M.S."/>
            <person name="Islam M.S."/>
            <person name="Emdad E.M."/>
            <person name="Islam M.M."/>
            <person name="Ahmed B."/>
            <person name="Halim A."/>
            <person name="Hossen Q.M.M."/>
            <person name="Hossain M.Z."/>
            <person name="Ahmed R."/>
            <person name="Khan M.M."/>
            <person name="Islam R."/>
            <person name="Rashid M.M."/>
            <person name="Khan S.A."/>
            <person name="Rahman M.S."/>
            <person name="Alam M."/>
        </authorList>
    </citation>
    <scope>NUCLEOTIDE SEQUENCE [LARGE SCALE GENOMIC DNA]</scope>
    <source>
        <strain evidence="2">cv. CVL-1</strain>
        <tissue evidence="1">Whole seedling</tissue>
    </source>
</reference>
<dbReference type="EMBL" id="AWWV01009322">
    <property type="protein sequence ID" value="OMO87058.1"/>
    <property type="molecule type" value="Genomic_DNA"/>
</dbReference>
<organism evidence="1 2">
    <name type="scientific">Corchorus capsularis</name>
    <name type="common">Jute</name>
    <dbReference type="NCBI Taxonomy" id="210143"/>
    <lineage>
        <taxon>Eukaryota</taxon>
        <taxon>Viridiplantae</taxon>
        <taxon>Streptophyta</taxon>
        <taxon>Embryophyta</taxon>
        <taxon>Tracheophyta</taxon>
        <taxon>Spermatophyta</taxon>
        <taxon>Magnoliopsida</taxon>
        <taxon>eudicotyledons</taxon>
        <taxon>Gunneridae</taxon>
        <taxon>Pentapetalae</taxon>
        <taxon>rosids</taxon>
        <taxon>malvids</taxon>
        <taxon>Malvales</taxon>
        <taxon>Malvaceae</taxon>
        <taxon>Grewioideae</taxon>
        <taxon>Apeibeae</taxon>
        <taxon>Corchorus</taxon>
    </lineage>
</organism>
<protein>
    <submittedName>
        <fullName evidence="1">Uncharacterized protein</fullName>
    </submittedName>
</protein>
<comment type="caution">
    <text evidence="1">The sequence shown here is derived from an EMBL/GenBank/DDBJ whole genome shotgun (WGS) entry which is preliminary data.</text>
</comment>
<name>A0A1R3IWT8_COCAP</name>